<name>V4S3K2_STUCH</name>
<organism evidence="1 2">
    <name type="scientific">Stutzerimonas chloritidismutans AW-1</name>
    <dbReference type="NCBI Taxonomy" id="1263865"/>
    <lineage>
        <taxon>Bacteria</taxon>
        <taxon>Pseudomonadati</taxon>
        <taxon>Pseudomonadota</taxon>
        <taxon>Gammaproteobacteria</taxon>
        <taxon>Pseudomonadales</taxon>
        <taxon>Pseudomonadaceae</taxon>
        <taxon>Stutzerimonas</taxon>
    </lineage>
</organism>
<proteinExistence type="predicted"/>
<reference evidence="1 2" key="1">
    <citation type="submission" date="2013-07" db="EMBL/GenBank/DDBJ databases">
        <authorList>
            <person name="Schaap P.J."/>
            <person name="Mehboob F."/>
            <person name="Oosterkamp M.J."/>
            <person name="de Vos W.M."/>
            <person name="Stams A.J.M."/>
            <person name="Koehorst J.J."/>
        </authorList>
    </citation>
    <scope>NUCLEOTIDE SEQUENCE [LARGE SCALE GENOMIC DNA]</scope>
    <source>
        <strain evidence="1 2">AW-1</strain>
    </source>
</reference>
<evidence type="ECO:0000313" key="2">
    <source>
        <dbReference type="Proteomes" id="UP000017822"/>
    </source>
</evidence>
<dbReference type="AlphaFoldDB" id="V4S3K2"/>
<comment type="caution">
    <text evidence="1">The sequence shown here is derived from an EMBL/GenBank/DDBJ whole genome shotgun (WGS) entry which is preliminary data.</text>
</comment>
<evidence type="ECO:0000313" key="1">
    <source>
        <dbReference type="EMBL" id="ESQ99791.1"/>
    </source>
</evidence>
<dbReference type="Proteomes" id="UP000017822">
    <property type="component" value="Unassembled WGS sequence"/>
</dbReference>
<protein>
    <submittedName>
        <fullName evidence="1">Uncharacterized protein</fullName>
    </submittedName>
</protein>
<accession>V4S3K2</accession>
<gene>
    <name evidence="1" type="ORF">F753_08415</name>
</gene>
<dbReference type="EMBL" id="AOFQ01000026">
    <property type="protein sequence ID" value="ESQ99791.1"/>
    <property type="molecule type" value="Genomic_DNA"/>
</dbReference>
<sequence>MKAQFDRVVALLLVIPLDLRQGFDSIQVAIFADQHAVANQKGLAVE</sequence>